<dbReference type="RefSeq" id="WP_052900984.1">
    <property type="nucleotide sequence ID" value="NZ_JRXE01000024.1"/>
</dbReference>
<dbReference type="STRING" id="1560201.NG42_16525"/>
<dbReference type="InterPro" id="IPR009822">
    <property type="entry name" value="YaeQ"/>
</dbReference>
<dbReference type="PANTHER" id="PTHR38784">
    <property type="entry name" value="SUCROSE PHOSPHORYLASE"/>
    <property type="match status" value="1"/>
</dbReference>
<dbReference type="Gene3D" id="3.10.640.10">
    <property type="entry name" value="Restriction endonuclease-like alpha-beta roll domain"/>
    <property type="match status" value="1"/>
</dbReference>
<sequence length="184" mass="21360">MALKATIYKANVNVADMDRNVFLDSSLTLARHPSETEERLMLRLLAWLCHASERLQFTRGLSAEDEPEIWRMNDHNGIEEWIDLGLPEEKRIKKACNRSASVYLYCYNSRAAQVWWQQHQAKLSQQPNLTVRYIDDRQLSALVAFAARNMTLQATLQDGTIWLSDEQNHLEVRFTDWLINGKAP</sequence>
<dbReference type="InterPro" id="IPR038590">
    <property type="entry name" value="YaeQ_sf"/>
</dbReference>
<reference evidence="3 4" key="1">
    <citation type="journal article" date="2015" name="Int. J. Syst. Evol. Microbiol.">
        <title>Erwinia iniecta sp. nov., isolated from Russian wheat aphids (Diuraphis noxia).</title>
        <authorList>
            <person name="Campillo T."/>
            <person name="Luna E."/>
            <person name="Portier P."/>
            <person name="Fischer-Le Saux M."/>
            <person name="Lapitan N."/>
            <person name="Tisserat N.A."/>
            <person name="Leach J.E."/>
        </authorList>
    </citation>
    <scope>NUCLEOTIDE SEQUENCE [LARGE SCALE GENOMIC DNA]</scope>
    <source>
        <strain evidence="1 4">B120</strain>
        <strain evidence="2 3">B149</strain>
    </source>
</reference>
<dbReference type="OrthoDB" id="5293309at2"/>
<dbReference type="Proteomes" id="UP000036851">
    <property type="component" value="Unassembled WGS sequence"/>
</dbReference>
<name>A0A0L7T8F7_9GAMM</name>
<dbReference type="SUPFAM" id="SSF52980">
    <property type="entry name" value="Restriction endonuclease-like"/>
    <property type="match status" value="1"/>
</dbReference>
<dbReference type="Proteomes" id="UP000037088">
    <property type="component" value="Unassembled WGS sequence"/>
</dbReference>
<gene>
    <name evidence="1" type="ORF">NG42_16525</name>
    <name evidence="2" type="ORF">NG43_15005</name>
</gene>
<keyword evidence="4" id="KW-1185">Reference proteome</keyword>
<dbReference type="SMART" id="SM01322">
    <property type="entry name" value="YaeQ"/>
    <property type="match status" value="1"/>
</dbReference>
<dbReference type="InterPro" id="IPR011335">
    <property type="entry name" value="Restrct_endonuc-II-like"/>
</dbReference>
<dbReference type="PIRSF" id="PIRSF011484">
    <property type="entry name" value="YaeQ"/>
    <property type="match status" value="1"/>
</dbReference>
<dbReference type="PATRIC" id="fig|1560201.3.peg.3499"/>
<evidence type="ECO:0000313" key="4">
    <source>
        <dbReference type="Proteomes" id="UP000037088"/>
    </source>
</evidence>
<dbReference type="PANTHER" id="PTHR38784:SF1">
    <property type="entry name" value="SUCROSE PHOSPHORYLASE"/>
    <property type="match status" value="1"/>
</dbReference>
<dbReference type="CDD" id="cd22368">
    <property type="entry name" value="YaeQ-like"/>
    <property type="match status" value="1"/>
</dbReference>
<dbReference type="EMBL" id="JRXF01000024">
    <property type="protein sequence ID" value="KOC91655.1"/>
    <property type="molecule type" value="Genomic_DNA"/>
</dbReference>
<dbReference type="AlphaFoldDB" id="A0A0L7T8F7"/>
<protein>
    <recommendedName>
        <fullName evidence="5">YaeQ family protein</fullName>
    </recommendedName>
</protein>
<dbReference type="Pfam" id="PF07152">
    <property type="entry name" value="YaeQ"/>
    <property type="match status" value="1"/>
</dbReference>
<evidence type="ECO:0000313" key="1">
    <source>
        <dbReference type="EMBL" id="KOC88499.1"/>
    </source>
</evidence>
<dbReference type="EMBL" id="JRXE01000024">
    <property type="protein sequence ID" value="KOC88499.1"/>
    <property type="molecule type" value="Genomic_DNA"/>
</dbReference>
<comment type="caution">
    <text evidence="2">The sequence shown here is derived from an EMBL/GenBank/DDBJ whole genome shotgun (WGS) entry which is preliminary data.</text>
</comment>
<organism evidence="2 3">
    <name type="scientific">Winslowiella iniecta</name>
    <dbReference type="NCBI Taxonomy" id="1560201"/>
    <lineage>
        <taxon>Bacteria</taxon>
        <taxon>Pseudomonadati</taxon>
        <taxon>Pseudomonadota</taxon>
        <taxon>Gammaproteobacteria</taxon>
        <taxon>Enterobacterales</taxon>
        <taxon>Erwiniaceae</taxon>
        <taxon>Winslowiella</taxon>
    </lineage>
</organism>
<evidence type="ECO:0000313" key="3">
    <source>
        <dbReference type="Proteomes" id="UP000036851"/>
    </source>
</evidence>
<evidence type="ECO:0008006" key="5">
    <source>
        <dbReference type="Google" id="ProtNLM"/>
    </source>
</evidence>
<accession>A0A0L7T8F7</accession>
<evidence type="ECO:0000313" key="2">
    <source>
        <dbReference type="EMBL" id="KOC91655.1"/>
    </source>
</evidence>
<proteinExistence type="predicted"/>